<evidence type="ECO:0000313" key="6">
    <source>
        <dbReference type="Proteomes" id="UP001164653"/>
    </source>
</evidence>
<dbReference type="InterPro" id="IPR028082">
    <property type="entry name" value="Peripla_BP_I"/>
</dbReference>
<dbReference type="AlphaFoldDB" id="A0A9E8NFW2"/>
<proteinExistence type="predicted"/>
<dbReference type="PANTHER" id="PTHR30146">
    <property type="entry name" value="LACI-RELATED TRANSCRIPTIONAL REPRESSOR"/>
    <property type="match status" value="1"/>
</dbReference>
<dbReference type="InterPro" id="IPR000843">
    <property type="entry name" value="HTH_LacI"/>
</dbReference>
<dbReference type="Pfam" id="PF00356">
    <property type="entry name" value="LacI"/>
    <property type="match status" value="1"/>
</dbReference>
<dbReference type="SUPFAM" id="SSF53822">
    <property type="entry name" value="Periplasmic binding protein-like I"/>
    <property type="match status" value="1"/>
</dbReference>
<dbReference type="PROSITE" id="PS50932">
    <property type="entry name" value="HTH_LACI_2"/>
    <property type="match status" value="1"/>
</dbReference>
<feature type="domain" description="HTH lacI-type" evidence="4">
    <location>
        <begin position="6"/>
        <end position="60"/>
    </location>
</feature>
<dbReference type="GO" id="GO:0000976">
    <property type="term" value="F:transcription cis-regulatory region binding"/>
    <property type="evidence" value="ECO:0007669"/>
    <property type="project" value="TreeGrafter"/>
</dbReference>
<evidence type="ECO:0000313" key="5">
    <source>
        <dbReference type="EMBL" id="WAC13527.1"/>
    </source>
</evidence>
<dbReference type="GO" id="GO:0003700">
    <property type="term" value="F:DNA-binding transcription factor activity"/>
    <property type="evidence" value="ECO:0007669"/>
    <property type="project" value="TreeGrafter"/>
</dbReference>
<dbReference type="EMBL" id="CP112998">
    <property type="protein sequence ID" value="WAC13527.1"/>
    <property type="molecule type" value="Genomic_DNA"/>
</dbReference>
<gene>
    <name evidence="5" type="ORF">ON006_06130</name>
</gene>
<dbReference type="InterPro" id="IPR001761">
    <property type="entry name" value="Peripla_BP/Lac1_sug-bd_dom"/>
</dbReference>
<dbReference type="Proteomes" id="UP001164653">
    <property type="component" value="Chromosome"/>
</dbReference>
<dbReference type="CDD" id="cd01392">
    <property type="entry name" value="HTH_LacI"/>
    <property type="match status" value="1"/>
</dbReference>
<sequence>MNNANLTMKKIAKELGVSISTVSRALQNHPRIGALTTEKVQRLAKELHFQPNNRAINFKNNRSFNVGVVLPHLTEEFFSIALSGIEETLMARGYSVVVMQSKNDYGRESAAVDSLIKHGVDGILLSMAAQTYNKSHFYNATHKVPIVFFDRVLKHLDYSSVYVDITKAAFDAMEHLIGKGFTRIALMNGPNSLQATNERFSGYINALNKYNIPVNIEYIKNLNLTEEDTILKINELLNLPQPPKVILAFHDYIALDAMQVCKARNLQINQDISFVTFSNLSFCRYLDNPPIATIEQFPSELGSKAADLLLEAMEAPDTYHPREIVVEPKLIIR</sequence>
<dbReference type="PANTHER" id="PTHR30146:SF109">
    <property type="entry name" value="HTH-TYPE TRANSCRIPTIONAL REGULATOR GALS"/>
    <property type="match status" value="1"/>
</dbReference>
<keyword evidence="2 5" id="KW-0238">DNA-binding</keyword>
<keyword evidence="3" id="KW-0804">Transcription</keyword>
<accession>A0A9E8NFW2</accession>
<dbReference type="RefSeq" id="WP_244819365.1">
    <property type="nucleotide sequence ID" value="NZ_CP112998.1"/>
</dbReference>
<dbReference type="CDD" id="cd06267">
    <property type="entry name" value="PBP1_LacI_sugar_binding-like"/>
    <property type="match status" value="1"/>
</dbReference>
<dbReference type="Pfam" id="PF00532">
    <property type="entry name" value="Peripla_BP_1"/>
    <property type="match status" value="1"/>
</dbReference>
<organism evidence="5 6">
    <name type="scientific">Dyadobacter pollutisoli</name>
    <dbReference type="NCBI Taxonomy" id="2910158"/>
    <lineage>
        <taxon>Bacteria</taxon>
        <taxon>Pseudomonadati</taxon>
        <taxon>Bacteroidota</taxon>
        <taxon>Cytophagia</taxon>
        <taxon>Cytophagales</taxon>
        <taxon>Spirosomataceae</taxon>
        <taxon>Dyadobacter</taxon>
    </lineage>
</organism>
<keyword evidence="1" id="KW-0805">Transcription regulation</keyword>
<evidence type="ECO:0000256" key="2">
    <source>
        <dbReference type="ARBA" id="ARBA00023125"/>
    </source>
</evidence>
<evidence type="ECO:0000259" key="4">
    <source>
        <dbReference type="PROSITE" id="PS50932"/>
    </source>
</evidence>
<dbReference type="Gene3D" id="1.10.260.40">
    <property type="entry name" value="lambda repressor-like DNA-binding domains"/>
    <property type="match status" value="1"/>
</dbReference>
<dbReference type="Gene3D" id="3.40.50.2300">
    <property type="match status" value="2"/>
</dbReference>
<evidence type="ECO:0000256" key="3">
    <source>
        <dbReference type="ARBA" id="ARBA00023163"/>
    </source>
</evidence>
<protein>
    <submittedName>
        <fullName evidence="5">LacI family DNA-binding transcriptional regulator</fullName>
    </submittedName>
</protein>
<reference evidence="5" key="1">
    <citation type="submission" date="2022-11" db="EMBL/GenBank/DDBJ databases">
        <title>Dyadobacter pollutisoli sp. nov., isolated from plastic dumped soil.</title>
        <authorList>
            <person name="Kim J.M."/>
            <person name="Kim K.R."/>
            <person name="Lee J.K."/>
            <person name="Hao L."/>
            <person name="Jeon C.O."/>
        </authorList>
    </citation>
    <scope>NUCLEOTIDE SEQUENCE</scope>
    <source>
        <strain evidence="5">U1</strain>
    </source>
</reference>
<dbReference type="InterPro" id="IPR010982">
    <property type="entry name" value="Lambda_DNA-bd_dom_sf"/>
</dbReference>
<dbReference type="SMART" id="SM00354">
    <property type="entry name" value="HTH_LACI"/>
    <property type="match status" value="1"/>
</dbReference>
<name>A0A9E8NFW2_9BACT</name>
<keyword evidence="6" id="KW-1185">Reference proteome</keyword>
<dbReference type="KEGG" id="dpf:ON006_06130"/>
<evidence type="ECO:0000256" key="1">
    <source>
        <dbReference type="ARBA" id="ARBA00023015"/>
    </source>
</evidence>
<dbReference type="SUPFAM" id="SSF47413">
    <property type="entry name" value="lambda repressor-like DNA-binding domains"/>
    <property type="match status" value="1"/>
</dbReference>